<dbReference type="PANTHER" id="PTHR11908:SF132">
    <property type="entry name" value="ALDEHYDE OXIDASE 1-RELATED"/>
    <property type="match status" value="1"/>
</dbReference>
<accession>W0FP60</accession>
<evidence type="ECO:0000256" key="1">
    <source>
        <dbReference type="ARBA" id="ARBA00022505"/>
    </source>
</evidence>
<keyword evidence="1" id="KW-0500">Molybdenum</keyword>
<dbReference type="Pfam" id="PF01315">
    <property type="entry name" value="Ald_Xan_dh_C"/>
    <property type="match status" value="1"/>
</dbReference>
<sequence>MSNKYIGQAVTRLDAHDKAMGRIKYTDDLCDKSALVIRVLHSTVANGIVKSIDTSEAEKIPGVVRVFTCFDLKEKHYFPTAGHPWSTDPSHQDIADRIIMTDHPLFYGDDIGAVVAEDEVAASQALAILEKSVEYEELPFVLDAQEAMEEGAPLLHEKFPNNVLAHTEIHMGSVEEAIKEPGLVKCEGWYETQPVQHCHIENFICYAYGEGDRTVVVSSTQIPHIARRVIGQALGMDWGKFRVIKPYVGGGFGNKQDVLYEPLCAWISIQLGGRLVKLDVPREETFICNRIRHAIRYHITSWMRPDGSFAARTIKAWCNNGAYSSHGHAIAAKGLNAFPQLYPCDNIDGETWTVYTNRSVAGAMRGYGMPQASYAFEVHAEDCARAIGMDPMEFRRKNLMPVGYYHAFSKNELYSDTFNQCFDKGAEIIGYYEKRKKYEKQKGDIRRGIAASTFWYNTAVYPIALETSSCRIVMNQDGSVQFQLGETEIGQGADTVAAQMIADTVGIPLSMVHPVSCQDTDITPFGTGVYASRGTYTLGFSVRQTALLLKEKILEAAHQFTRMPVYNLDLVDGKIIRTTDGRELMTIGELALSKLYTTDGSQHLTAESTYQIKSNAYSFGVCFAEVEVDIPMCRVRLLNIVNVHDCGQVINPLLAAGQVHGGQSMGIGYALSEKLMWDEKTGRPLNNNLLDYKMSSFMDHPRLVADFVENYEPTSAYGTKGLGEPPVCPVAPAIRNAIGQATGLYINELPLSPHTLFREFSDAGLINDPWRKEEGKEGK</sequence>
<dbReference type="SUPFAM" id="SSF56003">
    <property type="entry name" value="Molybdenum cofactor-binding domain"/>
    <property type="match status" value="1"/>
</dbReference>
<dbReference type="NCBIfam" id="NF043082">
    <property type="entry name" value="XdhA_XDHase"/>
    <property type="match status" value="1"/>
</dbReference>
<dbReference type="PANTHER" id="PTHR11908">
    <property type="entry name" value="XANTHINE DEHYDROGENASE"/>
    <property type="match status" value="1"/>
</dbReference>
<evidence type="ECO:0000256" key="2">
    <source>
        <dbReference type="ARBA" id="ARBA00023002"/>
    </source>
</evidence>
<dbReference type="EMBL" id="KC246799">
    <property type="protein sequence ID" value="AHF24612.1"/>
    <property type="molecule type" value="Genomic_DNA"/>
</dbReference>
<feature type="domain" description="Aldehyde oxidase/xanthine dehydrogenase a/b hammerhead" evidence="3">
    <location>
        <begin position="20"/>
        <end position="139"/>
    </location>
</feature>
<dbReference type="InterPro" id="IPR037165">
    <property type="entry name" value="AldOxase/xan_DH_Mopterin-bd_sf"/>
</dbReference>
<name>W0FP60_9BACT</name>
<dbReference type="InterPro" id="IPR036856">
    <property type="entry name" value="Ald_Oxase/Xan_DH_a/b_sf"/>
</dbReference>
<keyword evidence="2" id="KW-0560">Oxidoreductase</keyword>
<evidence type="ECO:0000313" key="4">
    <source>
        <dbReference type="EMBL" id="AHF24612.1"/>
    </source>
</evidence>
<dbReference type="Pfam" id="PF20256">
    <property type="entry name" value="MoCoBD_2"/>
    <property type="match status" value="1"/>
</dbReference>
<dbReference type="InterPro" id="IPR000674">
    <property type="entry name" value="Ald_Oxase/Xan_DH_a/b"/>
</dbReference>
<protein>
    <submittedName>
        <fullName evidence="4">Xanthine dehydrogenase, molybdenum binding subunit apoprotein</fullName>
    </submittedName>
</protein>
<dbReference type="Pfam" id="PF02738">
    <property type="entry name" value="MoCoBD_1"/>
    <property type="match status" value="1"/>
</dbReference>
<reference evidence="4" key="1">
    <citation type="journal article" date="2013" name="PLoS ONE">
        <title>Metagenomic insights into the carbohydrate-active enzymes carried by the microorganisms adhering to solid digesta in the rumen of cows.</title>
        <authorList>
            <person name="Wang L."/>
            <person name="Hatem A."/>
            <person name="Catalyurek U.V."/>
            <person name="Morrison M."/>
            <person name="Yu Z."/>
        </authorList>
    </citation>
    <scope>NUCLEOTIDE SEQUENCE</scope>
</reference>
<dbReference type="SUPFAM" id="SSF54665">
    <property type="entry name" value="CO dehydrogenase molybdoprotein N-domain-like"/>
    <property type="match status" value="1"/>
</dbReference>
<dbReference type="Gene3D" id="3.90.1170.50">
    <property type="entry name" value="Aldehyde oxidase/xanthine dehydrogenase, a/b hammerhead"/>
    <property type="match status" value="1"/>
</dbReference>
<dbReference type="InterPro" id="IPR016208">
    <property type="entry name" value="Ald_Oxase/xanthine_DH-like"/>
</dbReference>
<proteinExistence type="predicted"/>
<dbReference type="SMART" id="SM01008">
    <property type="entry name" value="Ald_Xan_dh_C"/>
    <property type="match status" value="1"/>
</dbReference>
<dbReference type="NCBIfam" id="NF007426">
    <property type="entry name" value="PRK09970.1"/>
    <property type="match status" value="1"/>
</dbReference>
<organism evidence="4">
    <name type="scientific">uncultured bacterium Contig1762</name>
    <dbReference type="NCBI Taxonomy" id="1393506"/>
    <lineage>
        <taxon>Bacteria</taxon>
        <taxon>environmental samples</taxon>
    </lineage>
</organism>
<dbReference type="AlphaFoldDB" id="W0FP60"/>
<dbReference type="InterPro" id="IPR050028">
    <property type="entry name" value="XdhA_XDHase"/>
</dbReference>
<dbReference type="GO" id="GO:0005506">
    <property type="term" value="F:iron ion binding"/>
    <property type="evidence" value="ECO:0007669"/>
    <property type="project" value="InterPro"/>
</dbReference>
<evidence type="ECO:0000259" key="3">
    <source>
        <dbReference type="SMART" id="SM01008"/>
    </source>
</evidence>
<dbReference type="GO" id="GO:0002197">
    <property type="term" value="C:xanthine dehydrogenase complex"/>
    <property type="evidence" value="ECO:0007669"/>
    <property type="project" value="InterPro"/>
</dbReference>
<dbReference type="Gene3D" id="3.30.365.10">
    <property type="entry name" value="Aldehyde oxidase/xanthine dehydrogenase, molybdopterin binding domain"/>
    <property type="match status" value="4"/>
</dbReference>
<dbReference type="InterPro" id="IPR008274">
    <property type="entry name" value="AldOxase/xan_DH_MoCoBD1"/>
</dbReference>
<dbReference type="InterPro" id="IPR046867">
    <property type="entry name" value="AldOxase/xan_DH_MoCoBD2"/>
</dbReference>
<dbReference type="GO" id="GO:0004854">
    <property type="term" value="F:xanthine dehydrogenase activity"/>
    <property type="evidence" value="ECO:0007669"/>
    <property type="project" value="InterPro"/>
</dbReference>